<evidence type="ECO:0000313" key="4">
    <source>
        <dbReference type="Proteomes" id="UP001062223"/>
    </source>
</evidence>
<dbReference type="Pfam" id="PF01551">
    <property type="entry name" value="Peptidase_M23"/>
    <property type="match status" value="1"/>
</dbReference>
<evidence type="ECO:0000259" key="2">
    <source>
        <dbReference type="Pfam" id="PF01551"/>
    </source>
</evidence>
<feature type="compositionally biased region" description="Low complexity" evidence="1">
    <location>
        <begin position="55"/>
        <end position="73"/>
    </location>
</feature>
<protein>
    <submittedName>
        <fullName evidence="3">M23 family metallopeptidase</fullName>
    </submittedName>
</protein>
<gene>
    <name evidence="3" type="ORF">OE229_02230</name>
</gene>
<dbReference type="InterPro" id="IPR016047">
    <property type="entry name" value="M23ase_b-sheet_dom"/>
</dbReference>
<reference evidence="3" key="1">
    <citation type="submission" date="2022-09" db="EMBL/GenBank/DDBJ databases">
        <title>Taxonomy of Curtobacterium flaccumfaciens.</title>
        <authorList>
            <person name="Osdaghi E."/>
            <person name="Taghavi S.M."/>
            <person name="Hamidizade M."/>
            <person name="Abachi H."/>
            <person name="Fazliarab A."/>
            <person name="Baeyen S."/>
            <person name="Portier P."/>
            <person name="Van Vaerenbergh J."/>
            <person name="Jacques M.-A."/>
        </authorList>
    </citation>
    <scope>NUCLEOTIDE SEQUENCE</scope>
    <source>
        <strain evidence="3">AGQB46</strain>
    </source>
</reference>
<dbReference type="PANTHER" id="PTHR21666">
    <property type="entry name" value="PEPTIDASE-RELATED"/>
    <property type="match status" value="1"/>
</dbReference>
<evidence type="ECO:0000256" key="1">
    <source>
        <dbReference type="SAM" id="MobiDB-lite"/>
    </source>
</evidence>
<name>A0A9Q9P8S2_9MICO</name>
<dbReference type="Proteomes" id="UP001062223">
    <property type="component" value="Chromosome"/>
</dbReference>
<dbReference type="CDD" id="cd12797">
    <property type="entry name" value="M23_peptidase"/>
    <property type="match status" value="1"/>
</dbReference>
<dbReference type="KEGG" id="cpoi:OE229_02230"/>
<feature type="domain" description="M23ase beta-sheet core" evidence="2">
    <location>
        <begin position="256"/>
        <end position="356"/>
    </location>
</feature>
<organism evidence="3 4">
    <name type="scientific">Curtobacterium poinsettiae</name>
    <dbReference type="NCBI Taxonomy" id="159612"/>
    <lineage>
        <taxon>Bacteria</taxon>
        <taxon>Bacillati</taxon>
        <taxon>Actinomycetota</taxon>
        <taxon>Actinomycetes</taxon>
        <taxon>Micrococcales</taxon>
        <taxon>Microbacteriaceae</taxon>
        <taxon>Curtobacterium</taxon>
    </lineage>
</organism>
<dbReference type="InterPro" id="IPR011055">
    <property type="entry name" value="Dup_hybrid_motif"/>
</dbReference>
<dbReference type="PANTHER" id="PTHR21666:SF270">
    <property type="entry name" value="MUREIN HYDROLASE ACTIVATOR ENVC"/>
    <property type="match status" value="1"/>
</dbReference>
<feature type="region of interest" description="Disordered" evidence="1">
    <location>
        <begin position="26"/>
        <end position="73"/>
    </location>
</feature>
<dbReference type="RefSeq" id="WP_262139544.1">
    <property type="nucleotide sequence ID" value="NZ_CP106879.1"/>
</dbReference>
<accession>A0A9Q9P8S2</accession>
<dbReference type="AlphaFoldDB" id="A0A9Q9P8S2"/>
<proteinExistence type="predicted"/>
<dbReference type="Gene3D" id="2.70.70.10">
    <property type="entry name" value="Glucose Permease (Domain IIA)"/>
    <property type="match status" value="1"/>
</dbReference>
<evidence type="ECO:0000313" key="3">
    <source>
        <dbReference type="EMBL" id="UYC81305.1"/>
    </source>
</evidence>
<dbReference type="EMBL" id="CP106879">
    <property type="protein sequence ID" value="UYC81305.1"/>
    <property type="molecule type" value="Genomic_DNA"/>
</dbReference>
<dbReference type="InterPro" id="IPR050570">
    <property type="entry name" value="Cell_wall_metabolism_enzyme"/>
</dbReference>
<dbReference type="SUPFAM" id="SSF51261">
    <property type="entry name" value="Duplicated hybrid motif"/>
    <property type="match status" value="1"/>
</dbReference>
<sequence>MTTAPELDQHPETPVVHLSRRAALEAERAAARGPHRRSKTAPVAKAVRSEKPAKAAKAVKPAKAAKPAKMPKAAKVTTPVRAVVLASSATEPAGRRSAAARATTEHVDDRIQRVVRRPAPKVTRVASAPPASRSARAGRITLTSAAAAIAMFAASAMPAHASAGTSMATSTIAPVVRTQDYAVTQAVTAAGFDRDGFTVGGGSTVSTKTAGSADTAATAGGAVSFGGAVRSPFPGPVQMSSGFGYRSAPCGACSSLHQGLDFTPGMGTPIGAVAAGKVRVSGTYFSYGNAVIIDHVVDGRQVSTLYGHMIPGSSPLKVGDTVAAGQFIGLVGSSGVSTGAHLHLEVLMDGVTPIDPKAWLEARIGRSLTL</sequence>
<dbReference type="GO" id="GO:0004222">
    <property type="term" value="F:metalloendopeptidase activity"/>
    <property type="evidence" value="ECO:0007669"/>
    <property type="project" value="TreeGrafter"/>
</dbReference>